<dbReference type="EMBL" id="AEYH02002778">
    <property type="protein sequence ID" value="KFG34866.1"/>
    <property type="molecule type" value="Genomic_DNA"/>
</dbReference>
<protein>
    <submittedName>
        <fullName evidence="2">Uncharacterized protein</fullName>
    </submittedName>
</protein>
<evidence type="ECO:0000256" key="1">
    <source>
        <dbReference type="SAM" id="MobiDB-lite"/>
    </source>
</evidence>
<gene>
    <name evidence="2" type="ORF">TGFOU_235690</name>
</gene>
<name>A0A086JRU8_TOXGO</name>
<dbReference type="Proteomes" id="UP000028838">
    <property type="component" value="Unassembled WGS sequence"/>
</dbReference>
<dbReference type="OrthoDB" id="329101at2759"/>
<feature type="region of interest" description="Disordered" evidence="1">
    <location>
        <begin position="206"/>
        <end position="231"/>
    </location>
</feature>
<reference evidence="2 3" key="1">
    <citation type="submission" date="2014-07" db="EMBL/GenBank/DDBJ databases">
        <authorList>
            <person name="Sibley D."/>
            <person name="Venepally P."/>
            <person name="Karamycheva S."/>
            <person name="Hadjithomas M."/>
            <person name="Khan A."/>
            <person name="Brunk B."/>
            <person name="Roos D."/>
            <person name="Caler E."/>
            <person name="Lorenzi H."/>
        </authorList>
    </citation>
    <scope>NUCLEOTIDE SEQUENCE [LARGE SCALE GENOMIC DNA]</scope>
    <source>
        <strain evidence="2 3">FOU</strain>
    </source>
</reference>
<dbReference type="VEuPathDB" id="ToxoDB:TGFOU_235690"/>
<accession>A0A086JRU8</accession>
<organism evidence="2 3">
    <name type="scientific">Toxoplasma gondii FOU</name>
    <dbReference type="NCBI Taxonomy" id="943167"/>
    <lineage>
        <taxon>Eukaryota</taxon>
        <taxon>Sar</taxon>
        <taxon>Alveolata</taxon>
        <taxon>Apicomplexa</taxon>
        <taxon>Conoidasida</taxon>
        <taxon>Coccidia</taxon>
        <taxon>Eucoccidiorida</taxon>
        <taxon>Eimeriorina</taxon>
        <taxon>Sarcocystidae</taxon>
        <taxon>Toxoplasma</taxon>
    </lineage>
</organism>
<sequence length="238" mass="24978">MAAASQYPSPYPAFTEQYADGTTSAQIYGTVKHQTMACWTGGPSPAVTPLAMPQVYPKLEHCVVGNPQVGAEGAQRAMMAASGFEDMPSGDPSTAPSYASLPMVNPDQKVQMPPVHYQVGASENYMLNMVPGNSFMMPNTNAVGGPDGAMQAFQYHFGPEFSFFNGVEGAGMPQGFHAALAAQNQGAVGAPNFGGEAIRKAVRKVDPPTPAVAASEPKETPTSAAHKARSHKRKLICC</sequence>
<proteinExistence type="predicted"/>
<evidence type="ECO:0000313" key="2">
    <source>
        <dbReference type="EMBL" id="KFG34866.1"/>
    </source>
</evidence>
<evidence type="ECO:0000313" key="3">
    <source>
        <dbReference type="Proteomes" id="UP000028838"/>
    </source>
</evidence>
<comment type="caution">
    <text evidence="2">The sequence shown here is derived from an EMBL/GenBank/DDBJ whole genome shotgun (WGS) entry which is preliminary data.</text>
</comment>
<dbReference type="AlphaFoldDB" id="A0A086JRU8"/>